<gene>
    <name evidence="1" type="ORF">FTOL_13728</name>
</gene>
<keyword evidence="2" id="KW-1185">Reference proteome</keyword>
<evidence type="ECO:0000313" key="1">
    <source>
        <dbReference type="EMBL" id="SPJ92442.1"/>
    </source>
</evidence>
<organism evidence="1 2">
    <name type="scientific">Fusarium torulosum</name>
    <dbReference type="NCBI Taxonomy" id="33205"/>
    <lineage>
        <taxon>Eukaryota</taxon>
        <taxon>Fungi</taxon>
        <taxon>Dikarya</taxon>
        <taxon>Ascomycota</taxon>
        <taxon>Pezizomycotina</taxon>
        <taxon>Sordariomycetes</taxon>
        <taxon>Hypocreomycetidae</taxon>
        <taxon>Hypocreales</taxon>
        <taxon>Nectriaceae</taxon>
        <taxon>Fusarium</taxon>
    </lineage>
</organism>
<accession>A0AAE8SQI1</accession>
<name>A0AAE8SQI1_9HYPO</name>
<dbReference type="Proteomes" id="UP001187734">
    <property type="component" value="Unassembled WGS sequence"/>
</dbReference>
<dbReference type="EMBL" id="ONZP01000984">
    <property type="protein sequence ID" value="SPJ92442.1"/>
    <property type="molecule type" value="Genomic_DNA"/>
</dbReference>
<protein>
    <submittedName>
        <fullName evidence="1">Uncharacterized protein</fullName>
    </submittedName>
</protein>
<reference evidence="1" key="1">
    <citation type="submission" date="2018-03" db="EMBL/GenBank/DDBJ databases">
        <authorList>
            <person name="Guldener U."/>
        </authorList>
    </citation>
    <scope>NUCLEOTIDE SEQUENCE</scope>
</reference>
<proteinExistence type="predicted"/>
<evidence type="ECO:0000313" key="2">
    <source>
        <dbReference type="Proteomes" id="UP001187734"/>
    </source>
</evidence>
<comment type="caution">
    <text evidence="1">The sequence shown here is derived from an EMBL/GenBank/DDBJ whole genome shotgun (WGS) entry which is preliminary data.</text>
</comment>
<sequence length="14" mass="1554">MSIPLNQYAYALGI</sequence>